<evidence type="ECO:0000256" key="1">
    <source>
        <dbReference type="SAM" id="MobiDB-lite"/>
    </source>
</evidence>
<keyword evidence="3" id="KW-1185">Reference proteome</keyword>
<organism evidence="3 4">
    <name type="scientific">Parastrongyloides trichosuri</name>
    <name type="common">Possum-specific nematode worm</name>
    <dbReference type="NCBI Taxonomy" id="131310"/>
    <lineage>
        <taxon>Eukaryota</taxon>
        <taxon>Metazoa</taxon>
        <taxon>Ecdysozoa</taxon>
        <taxon>Nematoda</taxon>
        <taxon>Chromadorea</taxon>
        <taxon>Rhabditida</taxon>
        <taxon>Tylenchina</taxon>
        <taxon>Panagrolaimomorpha</taxon>
        <taxon>Strongyloidoidea</taxon>
        <taxon>Strongyloididae</taxon>
        <taxon>Parastrongyloides</taxon>
    </lineage>
</organism>
<evidence type="ECO:0000313" key="4">
    <source>
        <dbReference type="WBParaSite" id="PTRK_0001263900.1"/>
    </source>
</evidence>
<evidence type="ECO:0000256" key="2">
    <source>
        <dbReference type="SAM" id="SignalP"/>
    </source>
</evidence>
<keyword evidence="2" id="KW-0732">Signal</keyword>
<feature type="signal peptide" evidence="2">
    <location>
        <begin position="1"/>
        <end position="22"/>
    </location>
</feature>
<feature type="region of interest" description="Disordered" evidence="1">
    <location>
        <begin position="123"/>
        <end position="178"/>
    </location>
</feature>
<evidence type="ECO:0000313" key="3">
    <source>
        <dbReference type="Proteomes" id="UP000038045"/>
    </source>
</evidence>
<name>A0A0N4ZVN5_PARTI</name>
<accession>A0A0N4ZVN5</accession>
<feature type="chain" id="PRO_5005892376" evidence="2">
    <location>
        <begin position="23"/>
        <end position="178"/>
    </location>
</feature>
<dbReference type="Proteomes" id="UP000038045">
    <property type="component" value="Unplaced"/>
</dbReference>
<reference evidence="4" key="1">
    <citation type="submission" date="2017-02" db="UniProtKB">
        <authorList>
            <consortium name="WormBaseParasite"/>
        </authorList>
    </citation>
    <scope>IDENTIFICATION</scope>
</reference>
<proteinExistence type="predicted"/>
<dbReference type="WBParaSite" id="PTRK_0001263900.1">
    <property type="protein sequence ID" value="PTRK_0001263900.1"/>
    <property type="gene ID" value="PTRK_0001263900"/>
</dbReference>
<protein>
    <submittedName>
        <fullName evidence="4">BZIP domain-containing protein</fullName>
    </submittedName>
</protein>
<dbReference type="AlphaFoldDB" id="A0A0N4ZVN5"/>
<sequence length="178" mass="21054">MKLIYFISLLSFLILEFSPSQAFSFDRALKAAIFGEDSIDIIKRSVNDSQVGTEGSNKERKNRKNKHIEGNEILDVDKNKGKKLKELRDKVKDLKTENKRLKTENKELREKLKKLEKERKDLDNLKQKLNERKEKLKEKRQKLDEGRKKLKSDKEKFKNDKQKGVKNNKTEQKPKGKR</sequence>